<proteinExistence type="predicted"/>
<dbReference type="PRINTS" id="PR00413">
    <property type="entry name" value="HADHALOGNASE"/>
</dbReference>
<dbReference type="SUPFAM" id="SSF56784">
    <property type="entry name" value="HAD-like"/>
    <property type="match status" value="1"/>
</dbReference>
<dbReference type="PANTHER" id="PTHR43434">
    <property type="entry name" value="PHOSPHOGLYCOLATE PHOSPHATASE"/>
    <property type="match status" value="1"/>
</dbReference>
<dbReference type="Proteomes" id="UP000414364">
    <property type="component" value="Unassembled WGS sequence"/>
</dbReference>
<name>A0A5P0ZNE1_9LACO</name>
<dbReference type="SFLD" id="SFLDG01129">
    <property type="entry name" value="C1.5:_HAD__Beta-PGM__Phosphata"/>
    <property type="match status" value="1"/>
</dbReference>
<dbReference type="AlphaFoldDB" id="A0A5P0ZNE1"/>
<organism evidence="1 2">
    <name type="scientific">Companilactobacillus halodurans</name>
    <dbReference type="NCBI Taxonomy" id="2584183"/>
    <lineage>
        <taxon>Bacteria</taxon>
        <taxon>Bacillati</taxon>
        <taxon>Bacillota</taxon>
        <taxon>Bacilli</taxon>
        <taxon>Lactobacillales</taxon>
        <taxon>Lactobacillaceae</taxon>
        <taxon>Companilactobacillus</taxon>
    </lineage>
</organism>
<keyword evidence="1" id="KW-0378">Hydrolase</keyword>
<dbReference type="InterPro" id="IPR023198">
    <property type="entry name" value="PGP-like_dom2"/>
</dbReference>
<dbReference type="SFLD" id="SFLDS00003">
    <property type="entry name" value="Haloacid_Dehalogenase"/>
    <property type="match status" value="1"/>
</dbReference>
<dbReference type="Gene3D" id="3.40.50.1000">
    <property type="entry name" value="HAD superfamily/HAD-like"/>
    <property type="match status" value="1"/>
</dbReference>
<evidence type="ECO:0000313" key="1">
    <source>
        <dbReference type="EMBL" id="MQS75692.1"/>
    </source>
</evidence>
<comment type="caution">
    <text evidence="1">The sequence shown here is derived from an EMBL/GenBank/DDBJ whole genome shotgun (WGS) entry which is preliminary data.</text>
</comment>
<protein>
    <submittedName>
        <fullName evidence="1">HAD-IA family hydrolase</fullName>
    </submittedName>
</protein>
<accession>A0A5P0ZNE1</accession>
<dbReference type="EMBL" id="VDFP01000007">
    <property type="protein sequence ID" value="MQS75692.1"/>
    <property type="molecule type" value="Genomic_DNA"/>
</dbReference>
<dbReference type="InterPro" id="IPR006439">
    <property type="entry name" value="HAD-SF_hydro_IA"/>
</dbReference>
<dbReference type="GO" id="GO:0006281">
    <property type="term" value="P:DNA repair"/>
    <property type="evidence" value="ECO:0007669"/>
    <property type="project" value="TreeGrafter"/>
</dbReference>
<evidence type="ECO:0000313" key="2">
    <source>
        <dbReference type="Proteomes" id="UP000414364"/>
    </source>
</evidence>
<dbReference type="GO" id="GO:0008967">
    <property type="term" value="F:phosphoglycolate phosphatase activity"/>
    <property type="evidence" value="ECO:0007669"/>
    <property type="project" value="TreeGrafter"/>
</dbReference>
<dbReference type="RefSeq" id="WP_153385096.1">
    <property type="nucleotide sequence ID" value="NZ_VDFP01000007.1"/>
</dbReference>
<dbReference type="GO" id="GO:0005829">
    <property type="term" value="C:cytosol"/>
    <property type="evidence" value="ECO:0007669"/>
    <property type="project" value="TreeGrafter"/>
</dbReference>
<reference evidence="1 2" key="1">
    <citation type="journal article" date="2019" name="Syst. Appl. Microbiol.">
        <title>Polyphasic characterization of two novel Lactobacillus spp. isolated from blown salami packages: Description of Lactobacillus halodurans sp. nov. and Lactobacillus salsicarnum sp. nov.</title>
        <authorList>
            <person name="Schuster J.A."/>
            <person name="Klingl A."/>
            <person name="Vogel R.F."/>
            <person name="Ehrmann M.A."/>
        </authorList>
    </citation>
    <scope>NUCLEOTIDE SEQUENCE [LARGE SCALE GENOMIC DNA]</scope>
    <source>
        <strain evidence="1 2">TMW 1.2172</strain>
    </source>
</reference>
<dbReference type="InterPro" id="IPR041492">
    <property type="entry name" value="HAD_2"/>
</dbReference>
<dbReference type="NCBIfam" id="TIGR01549">
    <property type="entry name" value="HAD-SF-IA-v1"/>
    <property type="match status" value="1"/>
</dbReference>
<gene>
    <name evidence="1" type="ORF">FHL06_04740</name>
</gene>
<dbReference type="InterPro" id="IPR050155">
    <property type="entry name" value="HAD-like_hydrolase_sf"/>
</dbReference>
<dbReference type="InterPro" id="IPR036412">
    <property type="entry name" value="HAD-like_sf"/>
</dbReference>
<dbReference type="InterPro" id="IPR023214">
    <property type="entry name" value="HAD_sf"/>
</dbReference>
<dbReference type="Pfam" id="PF13419">
    <property type="entry name" value="HAD_2"/>
    <property type="match status" value="1"/>
</dbReference>
<dbReference type="PANTHER" id="PTHR43434:SF26">
    <property type="entry name" value="PYROPHOSPHATASE PPAX"/>
    <property type="match status" value="1"/>
</dbReference>
<dbReference type="SFLD" id="SFLDG01135">
    <property type="entry name" value="C1.5.6:_HAD__Beta-PGM__Phospha"/>
    <property type="match status" value="1"/>
</dbReference>
<dbReference type="Gene3D" id="1.10.150.240">
    <property type="entry name" value="Putative phosphatase, domain 2"/>
    <property type="match status" value="1"/>
</dbReference>
<sequence>MNKTILFDVDGTLIDTEKTIIKSFQKNLNDSLGVKPAAKDLFYILGIPGTKAIERFTKDPKESKKLLDDWAKNDQQMFHYTKLFAGIEQMLQLLKNKGVQLGIVTSRTDREMQIVLDNFDLKKYFDVFITASKTKLHKPNPEPILKAIETLKIDPINTLYIGDSIYDFKCAKNAEVEFALASWGAKEKPEFSKVDYFLKRPTDLVKIL</sequence>